<dbReference type="InterPro" id="IPR042281">
    <property type="entry name" value="GpdQ_beta-strand"/>
</dbReference>
<dbReference type="Pfam" id="PF00149">
    <property type="entry name" value="Metallophos"/>
    <property type="match status" value="1"/>
</dbReference>
<dbReference type="GO" id="GO:0046872">
    <property type="term" value="F:metal ion binding"/>
    <property type="evidence" value="ECO:0007669"/>
    <property type="project" value="UniProtKB-KW"/>
</dbReference>
<evidence type="ECO:0000256" key="4">
    <source>
        <dbReference type="ARBA" id="ARBA00025742"/>
    </source>
</evidence>
<keyword evidence="9" id="KW-1185">Reference proteome</keyword>
<keyword evidence="3" id="KW-0408">Iron</keyword>
<dbReference type="Gene3D" id="3.30.750.180">
    <property type="entry name" value="GpdQ, beta-strand dimerisation domain"/>
    <property type="match status" value="1"/>
</dbReference>
<protein>
    <submittedName>
        <fullName evidence="6">Metallophosphoesterase</fullName>
    </submittedName>
</protein>
<dbReference type="AlphaFoldDB" id="A0A8T7M548"/>
<evidence type="ECO:0000256" key="3">
    <source>
        <dbReference type="ARBA" id="ARBA00023004"/>
    </source>
</evidence>
<dbReference type="Proteomes" id="UP000521676">
    <property type="component" value="Unassembled WGS sequence"/>
</dbReference>
<dbReference type="EMBL" id="CP128400">
    <property type="protein sequence ID" value="WJW69142.1"/>
    <property type="molecule type" value="Genomic_DNA"/>
</dbReference>
<accession>A0A8T7M548</accession>
<dbReference type="GO" id="GO:0016787">
    <property type="term" value="F:hydrolase activity"/>
    <property type="evidence" value="ECO:0007669"/>
    <property type="project" value="UniProtKB-KW"/>
</dbReference>
<comment type="similarity">
    <text evidence="4">Belongs to the cyclic nucleotide phosphodiesterase class-III family.</text>
</comment>
<feature type="domain" description="Calcineurin-like phosphoesterase" evidence="5">
    <location>
        <begin position="1"/>
        <end position="207"/>
    </location>
</feature>
<reference evidence="6 8" key="1">
    <citation type="submission" date="2020-06" db="EMBL/GenBank/DDBJ databases">
        <title>Anoxygenic phototrophic Chloroflexota member uses a Type I reaction center.</title>
        <authorList>
            <person name="Tsuji J.M."/>
            <person name="Shaw N.A."/>
            <person name="Nagashima S."/>
            <person name="Venkiteswaran J."/>
            <person name="Schiff S.L."/>
            <person name="Hanada S."/>
            <person name="Tank M."/>
            <person name="Neufeld J.D."/>
        </authorList>
    </citation>
    <scope>NUCLEOTIDE SEQUENCE [LARGE SCALE GENOMIC DNA]</scope>
    <source>
        <strain evidence="6">L227-S17</strain>
    </source>
</reference>
<name>A0A8T7M548_9CHLR</name>
<evidence type="ECO:0000259" key="5">
    <source>
        <dbReference type="Pfam" id="PF00149"/>
    </source>
</evidence>
<organism evidence="6 8">
    <name type="scientific">Candidatus Chlorohelix allophototropha</name>
    <dbReference type="NCBI Taxonomy" id="3003348"/>
    <lineage>
        <taxon>Bacteria</taxon>
        <taxon>Bacillati</taxon>
        <taxon>Chloroflexota</taxon>
        <taxon>Chloroflexia</taxon>
        <taxon>Candidatus Chloroheliales</taxon>
        <taxon>Candidatus Chloroheliaceae</taxon>
        <taxon>Candidatus Chlorohelix</taxon>
    </lineage>
</organism>
<dbReference type="Gene3D" id="3.60.21.40">
    <property type="entry name" value="GpdQ, catalytic alpha/beta sandwich domain"/>
    <property type="match status" value="1"/>
</dbReference>
<evidence type="ECO:0000313" key="8">
    <source>
        <dbReference type="Proteomes" id="UP000521676"/>
    </source>
</evidence>
<evidence type="ECO:0000313" key="7">
    <source>
        <dbReference type="EMBL" id="WJW69142.1"/>
    </source>
</evidence>
<evidence type="ECO:0000256" key="2">
    <source>
        <dbReference type="ARBA" id="ARBA00022801"/>
    </source>
</evidence>
<dbReference type="PANTHER" id="PTHR42988">
    <property type="entry name" value="PHOSPHOHYDROLASE"/>
    <property type="match status" value="1"/>
</dbReference>
<dbReference type="InterPro" id="IPR029052">
    <property type="entry name" value="Metallo-depent_PP-like"/>
</dbReference>
<sequence>MRFVVLGDLHYSVYKTNSLCQIREEFYENLFSSVLEQKPDAVFAIGDTVDNGFPEEFEGLHACARRVGLNFYTVNGNHDLLELPREEVARWTGNRQPYFTLSFDPVTGIANPDTNRFSNLVVLDTVKEKSPKDHGGFVWSEQIAWLKQQIEASENNPIFVFGHHPLKSETLYSSFRMLKVDNSHEIKQVFLRKQTGHGFYFCGHNHANSINRRGNWSFIQTAAPLRTNDFRIIDYTPNQVSLTTVVVKNRNQQNLAKQLTKALGDFLMLPSRGFEADRHLTIPLASQEKSGAELLSNDYYKRVRGRVA</sequence>
<dbReference type="Proteomes" id="UP001431572">
    <property type="component" value="Chromosome 2"/>
</dbReference>
<evidence type="ECO:0000256" key="1">
    <source>
        <dbReference type="ARBA" id="ARBA00022723"/>
    </source>
</evidence>
<dbReference type="RefSeq" id="WP_341471032.1">
    <property type="nucleotide sequence ID" value="NZ_CP128400.1"/>
</dbReference>
<evidence type="ECO:0000313" key="6">
    <source>
        <dbReference type="EMBL" id="NWJ47231.1"/>
    </source>
</evidence>
<dbReference type="InterPro" id="IPR050884">
    <property type="entry name" value="CNP_phosphodiesterase-III"/>
</dbReference>
<evidence type="ECO:0000313" key="9">
    <source>
        <dbReference type="Proteomes" id="UP001431572"/>
    </source>
</evidence>
<keyword evidence="1" id="KW-0479">Metal-binding</keyword>
<gene>
    <name evidence="6" type="ORF">HXX08_15320</name>
    <name evidence="7" type="ORF">OZ401_002735</name>
</gene>
<dbReference type="InterPro" id="IPR004843">
    <property type="entry name" value="Calcineurin-like_PHP"/>
</dbReference>
<proteinExistence type="inferred from homology"/>
<reference evidence="7" key="2">
    <citation type="journal article" date="2024" name="Nature">
        <title>Anoxygenic phototroph of the Chloroflexota uses a type I reaction centre.</title>
        <authorList>
            <person name="Tsuji J.M."/>
            <person name="Shaw N.A."/>
            <person name="Nagashima S."/>
            <person name="Venkiteswaran J.J."/>
            <person name="Schiff S.L."/>
            <person name="Watanabe T."/>
            <person name="Fukui M."/>
            <person name="Hanada S."/>
            <person name="Tank M."/>
            <person name="Neufeld J.D."/>
        </authorList>
    </citation>
    <scope>NUCLEOTIDE SEQUENCE</scope>
    <source>
        <strain evidence="7">L227-S17</strain>
    </source>
</reference>
<dbReference type="PANTHER" id="PTHR42988:SF2">
    <property type="entry name" value="CYCLIC NUCLEOTIDE PHOSPHODIESTERASE CBUA0032-RELATED"/>
    <property type="match status" value="1"/>
</dbReference>
<keyword evidence="2" id="KW-0378">Hydrolase</keyword>
<dbReference type="SUPFAM" id="SSF56300">
    <property type="entry name" value="Metallo-dependent phosphatases"/>
    <property type="match status" value="1"/>
</dbReference>
<dbReference type="InterPro" id="IPR042283">
    <property type="entry name" value="GpdQ_catalytic"/>
</dbReference>
<dbReference type="EMBL" id="JACATZ010000003">
    <property type="protein sequence ID" value="NWJ47231.1"/>
    <property type="molecule type" value="Genomic_DNA"/>
</dbReference>